<gene>
    <name evidence="1" type="ORF">LDJ79_07180</name>
</gene>
<proteinExistence type="predicted"/>
<name>A0ABS7YJN4_9VIBR</name>
<protein>
    <recommendedName>
        <fullName evidence="3">Secreted protein</fullName>
    </recommendedName>
</protein>
<reference evidence="2" key="1">
    <citation type="submission" date="2023-07" db="EMBL/GenBank/DDBJ databases">
        <title>Molecular identification of indigenous halophilic bacteria isolated from red sea cost, biodegradation of synthetic dyes and assessment of degraded metabolite toxicity.</title>
        <authorList>
            <person name="Chaieb K."/>
            <person name="Altayb H.N."/>
        </authorList>
    </citation>
    <scope>NUCLEOTIDE SEQUENCE [LARGE SCALE GENOMIC DNA]</scope>
    <source>
        <strain evidence="2">K20</strain>
    </source>
</reference>
<dbReference type="Proteomes" id="UP001199044">
    <property type="component" value="Unassembled WGS sequence"/>
</dbReference>
<dbReference type="EMBL" id="JAIWIU010000042">
    <property type="protein sequence ID" value="MCA2015888.1"/>
    <property type="molecule type" value="Genomic_DNA"/>
</dbReference>
<keyword evidence="2" id="KW-1185">Reference proteome</keyword>
<accession>A0ABS7YJN4</accession>
<evidence type="ECO:0008006" key="3">
    <source>
        <dbReference type="Google" id="ProtNLM"/>
    </source>
</evidence>
<evidence type="ECO:0000313" key="2">
    <source>
        <dbReference type="Proteomes" id="UP001199044"/>
    </source>
</evidence>
<sequence>MIQALALGVSMVHLLLLTLRGYQLLLGSRCYEQCVCTIYLPSPSSSHVSITQSYQPPAQLIA</sequence>
<dbReference type="RefSeq" id="WP_225250101.1">
    <property type="nucleotide sequence ID" value="NZ_JAIWIU010000042.1"/>
</dbReference>
<comment type="caution">
    <text evidence="1">The sequence shown here is derived from an EMBL/GenBank/DDBJ whole genome shotgun (WGS) entry which is preliminary data.</text>
</comment>
<organism evidence="1 2">
    <name type="scientific">Vibrio tritonius</name>
    <dbReference type="NCBI Taxonomy" id="1435069"/>
    <lineage>
        <taxon>Bacteria</taxon>
        <taxon>Pseudomonadati</taxon>
        <taxon>Pseudomonadota</taxon>
        <taxon>Gammaproteobacteria</taxon>
        <taxon>Vibrionales</taxon>
        <taxon>Vibrionaceae</taxon>
        <taxon>Vibrio</taxon>
    </lineage>
</organism>
<evidence type="ECO:0000313" key="1">
    <source>
        <dbReference type="EMBL" id="MCA2015888.1"/>
    </source>
</evidence>